<evidence type="ECO:0000313" key="2">
    <source>
        <dbReference type="Proteomes" id="UP000838756"/>
    </source>
</evidence>
<gene>
    <name evidence="1" type="primary">jg3607</name>
    <name evidence="1" type="ORF">PAEG_LOCUS10253</name>
</gene>
<organism evidence="1 2">
    <name type="scientific">Pararge aegeria aegeria</name>
    <dbReference type="NCBI Taxonomy" id="348720"/>
    <lineage>
        <taxon>Eukaryota</taxon>
        <taxon>Metazoa</taxon>
        <taxon>Ecdysozoa</taxon>
        <taxon>Arthropoda</taxon>
        <taxon>Hexapoda</taxon>
        <taxon>Insecta</taxon>
        <taxon>Pterygota</taxon>
        <taxon>Neoptera</taxon>
        <taxon>Endopterygota</taxon>
        <taxon>Lepidoptera</taxon>
        <taxon>Glossata</taxon>
        <taxon>Ditrysia</taxon>
        <taxon>Papilionoidea</taxon>
        <taxon>Nymphalidae</taxon>
        <taxon>Satyrinae</taxon>
        <taxon>Satyrini</taxon>
        <taxon>Parargina</taxon>
        <taxon>Pararge</taxon>
    </lineage>
</organism>
<dbReference type="EMBL" id="CAKXAJ010024857">
    <property type="protein sequence ID" value="CAH2231803.1"/>
    <property type="molecule type" value="Genomic_DNA"/>
</dbReference>
<sequence length="72" mass="7551">MSIQTGSYGWRCGSNRPIQLHCAISAGSANAAVRNIPNAANFRVAAIECQNIALAQEGLSALCLTHTAHTVQ</sequence>
<dbReference type="AlphaFoldDB" id="A0A8S4R9C3"/>
<name>A0A8S4R9C3_9NEOP</name>
<accession>A0A8S4R9C3</accession>
<evidence type="ECO:0000313" key="1">
    <source>
        <dbReference type="EMBL" id="CAH2231803.1"/>
    </source>
</evidence>
<proteinExistence type="predicted"/>
<comment type="caution">
    <text evidence="1">The sequence shown here is derived from an EMBL/GenBank/DDBJ whole genome shotgun (WGS) entry which is preliminary data.</text>
</comment>
<keyword evidence="2" id="KW-1185">Reference proteome</keyword>
<protein>
    <submittedName>
        <fullName evidence="1">Jg3607 protein</fullName>
    </submittedName>
</protein>
<reference evidence="1" key="1">
    <citation type="submission" date="2022-03" db="EMBL/GenBank/DDBJ databases">
        <authorList>
            <person name="Lindestad O."/>
        </authorList>
    </citation>
    <scope>NUCLEOTIDE SEQUENCE</scope>
</reference>
<dbReference type="Proteomes" id="UP000838756">
    <property type="component" value="Unassembled WGS sequence"/>
</dbReference>